<sequence>MSLVKVRKTGKKGLVFKALAGLELAFVALEIVGAGGVWTAQSATAGTLTIPLHPAAQVQKTSTVYRCSGAQELLDKLPKPFVSVTYLNAGAVSLAVLQVEGETQVFSNVIAASGARYTANRFEWWSKGDTAFFSEVGLEAAKPLTCEATHPASARHTR</sequence>
<dbReference type="AlphaFoldDB" id="A0A6V8I768"/>
<dbReference type="InterPro" id="IPR018660">
    <property type="entry name" value="MliC"/>
</dbReference>
<gene>
    <name evidence="6" type="ORF">DmAi_15170</name>
</gene>
<keyword evidence="7" id="KW-1185">Reference proteome</keyword>
<evidence type="ECO:0000313" key="7">
    <source>
        <dbReference type="Proteomes" id="UP000548726"/>
    </source>
</evidence>
<keyword evidence="4" id="KW-0449">Lipoprotein</keyword>
<comment type="caution">
    <text evidence="6">The sequence shown here is derived from an EMBL/GenBank/DDBJ whole genome shotgun (WGS) entry which is preliminary data.</text>
</comment>
<dbReference type="Pfam" id="PF09864">
    <property type="entry name" value="MliC"/>
    <property type="match status" value="1"/>
</dbReference>
<dbReference type="Proteomes" id="UP000548726">
    <property type="component" value="Unassembled WGS sequence"/>
</dbReference>
<dbReference type="SUPFAM" id="SSF141488">
    <property type="entry name" value="YdhA-like"/>
    <property type="match status" value="1"/>
</dbReference>
<keyword evidence="3" id="KW-0564">Palmitate</keyword>
<dbReference type="InterPro" id="IPR036328">
    <property type="entry name" value="MliC_sf"/>
</dbReference>
<evidence type="ECO:0000256" key="4">
    <source>
        <dbReference type="ARBA" id="ARBA00023288"/>
    </source>
</evidence>
<evidence type="ECO:0000256" key="3">
    <source>
        <dbReference type="ARBA" id="ARBA00023139"/>
    </source>
</evidence>
<protein>
    <recommendedName>
        <fullName evidence="5">C-type lysozyme inhibitor domain-containing protein</fullName>
    </recommendedName>
</protein>
<proteinExistence type="predicted"/>
<evidence type="ECO:0000256" key="2">
    <source>
        <dbReference type="ARBA" id="ARBA00023136"/>
    </source>
</evidence>
<keyword evidence="1" id="KW-0732">Signal</keyword>
<evidence type="ECO:0000313" key="6">
    <source>
        <dbReference type="EMBL" id="GFE93458.1"/>
    </source>
</evidence>
<reference evidence="6 7" key="1">
    <citation type="journal article" date="2020" name="Cell Rep.">
        <title>Local necrotic cells trigger systemic immune activation via gut microbiome dysbiosis in Drosophila.</title>
        <authorList>
            <person name="Kosakamoto H."/>
            <person name="Yamauchi T."/>
            <person name="Akuzawa-Tokita Y."/>
            <person name="Nishimura K."/>
            <person name="Soga T."/>
            <person name="Murakami T."/>
            <person name="Mori H."/>
            <person name="Yamamoto K."/>
            <person name="Miyazaki R."/>
            <person name="Koto A."/>
            <person name="Miura M."/>
            <person name="Obata F."/>
        </authorList>
    </citation>
    <scope>NUCLEOTIDE SEQUENCE [LARGE SCALE GENOMIC DNA]</scope>
    <source>
        <strain evidence="6 7">Ai</strain>
    </source>
</reference>
<dbReference type="EMBL" id="BLJP01000004">
    <property type="protein sequence ID" value="GFE93458.1"/>
    <property type="molecule type" value="Genomic_DNA"/>
</dbReference>
<dbReference type="RefSeq" id="WP_086654741.1">
    <property type="nucleotide sequence ID" value="NZ_BLJP01000004.1"/>
</dbReference>
<keyword evidence="2" id="KW-0472">Membrane</keyword>
<evidence type="ECO:0000256" key="1">
    <source>
        <dbReference type="ARBA" id="ARBA00022729"/>
    </source>
</evidence>
<name>A0A6V8I768_9PROT</name>
<organism evidence="6 7">
    <name type="scientific">Acetobacter persici</name>
    <dbReference type="NCBI Taxonomy" id="1076596"/>
    <lineage>
        <taxon>Bacteria</taxon>
        <taxon>Pseudomonadati</taxon>
        <taxon>Pseudomonadota</taxon>
        <taxon>Alphaproteobacteria</taxon>
        <taxon>Acetobacterales</taxon>
        <taxon>Acetobacteraceae</taxon>
        <taxon>Acetobacter</taxon>
    </lineage>
</organism>
<dbReference type="Gene3D" id="2.40.128.200">
    <property type="match status" value="1"/>
</dbReference>
<evidence type="ECO:0000259" key="5">
    <source>
        <dbReference type="Pfam" id="PF09864"/>
    </source>
</evidence>
<feature type="domain" description="C-type lysozyme inhibitor" evidence="5">
    <location>
        <begin position="82"/>
        <end position="137"/>
    </location>
</feature>
<dbReference type="OrthoDB" id="120729at2"/>
<accession>A0A6V8I768</accession>